<gene>
    <name evidence="4" type="ORF">C8N30_2845</name>
</gene>
<protein>
    <submittedName>
        <fullName evidence="4">Acyl carrier protein</fullName>
    </submittedName>
</protein>
<evidence type="ECO:0000259" key="3">
    <source>
        <dbReference type="PROSITE" id="PS50075"/>
    </source>
</evidence>
<comment type="caution">
    <text evidence="4">The sequence shown here is derived from an EMBL/GenBank/DDBJ whole genome shotgun (WGS) entry which is preliminary data.</text>
</comment>
<evidence type="ECO:0000313" key="4">
    <source>
        <dbReference type="EMBL" id="RKE93751.1"/>
    </source>
</evidence>
<feature type="domain" description="Carrier" evidence="3">
    <location>
        <begin position="4"/>
        <end position="79"/>
    </location>
</feature>
<dbReference type="SUPFAM" id="SSF47336">
    <property type="entry name" value="ACP-like"/>
    <property type="match status" value="1"/>
</dbReference>
<evidence type="ECO:0000313" key="5">
    <source>
        <dbReference type="Proteomes" id="UP000284407"/>
    </source>
</evidence>
<dbReference type="AlphaFoldDB" id="A0A420DHP3"/>
<organism evidence="4 5">
    <name type="scientific">Sulfitobacter guttiformis</name>
    <dbReference type="NCBI Taxonomy" id="74349"/>
    <lineage>
        <taxon>Bacteria</taxon>
        <taxon>Pseudomonadati</taxon>
        <taxon>Pseudomonadota</taxon>
        <taxon>Alphaproteobacteria</taxon>
        <taxon>Rhodobacterales</taxon>
        <taxon>Roseobacteraceae</taxon>
        <taxon>Sulfitobacter</taxon>
    </lineage>
</organism>
<dbReference type="InterPro" id="IPR036736">
    <property type="entry name" value="ACP-like_sf"/>
</dbReference>
<dbReference type="PROSITE" id="PS50075">
    <property type="entry name" value="CARRIER"/>
    <property type="match status" value="1"/>
</dbReference>
<keyword evidence="2" id="KW-0597">Phosphoprotein</keyword>
<dbReference type="PROSITE" id="PS00012">
    <property type="entry name" value="PHOSPHOPANTETHEINE"/>
    <property type="match status" value="1"/>
</dbReference>
<reference evidence="4 5" key="1">
    <citation type="submission" date="2018-09" db="EMBL/GenBank/DDBJ databases">
        <title>Genomic Encyclopedia of Archaeal and Bacterial Type Strains, Phase II (KMG-II): from individual species to whole genera.</title>
        <authorList>
            <person name="Goeker M."/>
        </authorList>
    </citation>
    <scope>NUCLEOTIDE SEQUENCE [LARGE SCALE GENOMIC DNA]</scope>
    <source>
        <strain evidence="4 5">DSM 11458</strain>
    </source>
</reference>
<evidence type="ECO:0000256" key="2">
    <source>
        <dbReference type="ARBA" id="ARBA00022553"/>
    </source>
</evidence>
<sequence>MTLSTFDHIIEQVIVAFQECFPDVAINRQSDFFELGGDSLAVAGLCVSLEARFNTEIHPSSVLYHPTVEELAYAVKALLASPEPATRDLKA</sequence>
<dbReference type="Pfam" id="PF00550">
    <property type="entry name" value="PP-binding"/>
    <property type="match status" value="1"/>
</dbReference>
<keyword evidence="1" id="KW-0596">Phosphopantetheine</keyword>
<dbReference type="EMBL" id="RAQK01000002">
    <property type="protein sequence ID" value="RKE93751.1"/>
    <property type="molecule type" value="Genomic_DNA"/>
</dbReference>
<keyword evidence="5" id="KW-1185">Reference proteome</keyword>
<dbReference type="Gene3D" id="1.10.1200.10">
    <property type="entry name" value="ACP-like"/>
    <property type="match status" value="1"/>
</dbReference>
<name>A0A420DHP3_9RHOB</name>
<accession>A0A420DHP3</accession>
<dbReference type="InterPro" id="IPR006162">
    <property type="entry name" value="Ppantetheine_attach_site"/>
</dbReference>
<evidence type="ECO:0000256" key="1">
    <source>
        <dbReference type="ARBA" id="ARBA00022450"/>
    </source>
</evidence>
<proteinExistence type="predicted"/>
<dbReference type="Proteomes" id="UP000284407">
    <property type="component" value="Unassembled WGS sequence"/>
</dbReference>
<dbReference type="InterPro" id="IPR009081">
    <property type="entry name" value="PP-bd_ACP"/>
</dbReference>